<evidence type="ECO:0000313" key="1">
    <source>
        <dbReference type="EMBL" id="MEJ2900894.1"/>
    </source>
</evidence>
<keyword evidence="2" id="KW-1185">Reference proteome</keyword>
<evidence type="ECO:0000313" key="2">
    <source>
        <dbReference type="Proteomes" id="UP001378956"/>
    </source>
</evidence>
<dbReference type="Proteomes" id="UP001378956">
    <property type="component" value="Unassembled WGS sequence"/>
</dbReference>
<dbReference type="InterPro" id="IPR046233">
    <property type="entry name" value="DUF6266"/>
</dbReference>
<dbReference type="RefSeq" id="WP_337714845.1">
    <property type="nucleotide sequence ID" value="NZ_JBBEUB010000001.1"/>
</dbReference>
<accession>A0ABU8NGB2</accession>
<comment type="caution">
    <text evidence="1">The sequence shown here is derived from an EMBL/GenBank/DDBJ whole genome shotgun (WGS) entry which is preliminary data.</text>
</comment>
<sequence>MDLFKRERNGVFNSDKSYRYTGKVGNLVSYHILDKNVVRMVGMITKPPSIKQLICRQEMAVVVKFLYPFTEFINAGFMLKARAAVKYPYNIALSYNKMNTLKGLYPDIKMDYPKVMVSQGSLRVAANPTVEMVPEGLRFRWTVLPEMVLAEKSQRVMILVYFPDLEIGLYSIDGAKRSEGKELFVLPLELRLARMETYISFMATPGCDVANSVYVGGLN</sequence>
<reference evidence="1 2" key="1">
    <citation type="submission" date="2024-03" db="EMBL/GenBank/DDBJ databases">
        <title>Sequence of Lycoming College Course Isolates.</title>
        <authorList>
            <person name="Plotts O."/>
            <person name="Newman J."/>
        </authorList>
    </citation>
    <scope>NUCLEOTIDE SEQUENCE [LARGE SCALE GENOMIC DNA]</scope>
    <source>
        <strain evidence="1 2">CJB-3</strain>
    </source>
</reference>
<proteinExistence type="predicted"/>
<name>A0ABU8NGB2_9SPHI</name>
<organism evidence="1 2">
    <name type="scientific">Pedobacter panaciterrae</name>
    <dbReference type="NCBI Taxonomy" id="363849"/>
    <lineage>
        <taxon>Bacteria</taxon>
        <taxon>Pseudomonadati</taxon>
        <taxon>Bacteroidota</taxon>
        <taxon>Sphingobacteriia</taxon>
        <taxon>Sphingobacteriales</taxon>
        <taxon>Sphingobacteriaceae</taxon>
        <taxon>Pedobacter</taxon>
    </lineage>
</organism>
<gene>
    <name evidence="1" type="ORF">WAE58_00570</name>
</gene>
<protein>
    <submittedName>
        <fullName evidence="1">DUF6266 family protein</fullName>
    </submittedName>
</protein>
<dbReference type="EMBL" id="JBBEUB010000001">
    <property type="protein sequence ID" value="MEJ2900894.1"/>
    <property type="molecule type" value="Genomic_DNA"/>
</dbReference>
<dbReference type="Pfam" id="PF19781">
    <property type="entry name" value="DUF6266"/>
    <property type="match status" value="1"/>
</dbReference>